<comment type="caution">
    <text evidence="1">The sequence shown here is derived from an EMBL/GenBank/DDBJ whole genome shotgun (WGS) entry which is preliminary data.</text>
</comment>
<accession>A0A246F8V5</accession>
<dbReference type="Proteomes" id="UP000198145">
    <property type="component" value="Unassembled WGS sequence"/>
</dbReference>
<dbReference type="AlphaFoldDB" id="A0A246F8V5"/>
<reference evidence="1 2" key="1">
    <citation type="submission" date="2017-06" db="EMBL/GenBank/DDBJ databases">
        <title>Draft genome of Pseudomonas nitroreducens DF05.</title>
        <authorList>
            <person name="Iyer R."/>
        </authorList>
    </citation>
    <scope>NUCLEOTIDE SEQUENCE [LARGE SCALE GENOMIC DNA]</scope>
    <source>
        <strain evidence="1 2">DF05</strain>
    </source>
</reference>
<gene>
    <name evidence="1" type="ORF">CEG18_16665</name>
</gene>
<proteinExistence type="predicted"/>
<sequence>MAIMRTPVPLEIPHHLVELATLYAPSRDPLQAVSYVLQDYPNLVADIRKMRNRMDDFHDEGALLDAKLEQLQALCRQILEL</sequence>
<organism evidence="1 2">
    <name type="scientific">Pseudomonas nitroreducens</name>
    <dbReference type="NCBI Taxonomy" id="46680"/>
    <lineage>
        <taxon>Bacteria</taxon>
        <taxon>Pseudomonadati</taxon>
        <taxon>Pseudomonadota</taxon>
        <taxon>Gammaproteobacteria</taxon>
        <taxon>Pseudomonadales</taxon>
        <taxon>Pseudomonadaceae</taxon>
        <taxon>Pseudomonas</taxon>
    </lineage>
</organism>
<dbReference type="EMBL" id="NJBA01000005">
    <property type="protein sequence ID" value="OWP50068.1"/>
    <property type="molecule type" value="Genomic_DNA"/>
</dbReference>
<evidence type="ECO:0000313" key="1">
    <source>
        <dbReference type="EMBL" id="OWP50068.1"/>
    </source>
</evidence>
<name>A0A246F8V5_PSENT</name>
<evidence type="ECO:0000313" key="2">
    <source>
        <dbReference type="Proteomes" id="UP000198145"/>
    </source>
</evidence>
<protein>
    <submittedName>
        <fullName evidence="1">Uncharacterized protein</fullName>
    </submittedName>
</protein>